<name>A0A134AD65_9FIRM</name>
<feature type="binding site" evidence="7">
    <location>
        <begin position="59"/>
        <end position="60"/>
    </location>
    <ligand>
        <name>substrate</name>
    </ligand>
</feature>
<dbReference type="GO" id="GO:0071555">
    <property type="term" value="P:cell wall organization"/>
    <property type="evidence" value="ECO:0007669"/>
    <property type="project" value="UniProtKB-KW"/>
</dbReference>
<comment type="catalytic activity">
    <reaction evidence="1 7">
        <text>L-glutamate = D-glutamate</text>
        <dbReference type="Rhea" id="RHEA:12813"/>
        <dbReference type="ChEBI" id="CHEBI:29985"/>
        <dbReference type="ChEBI" id="CHEBI:29986"/>
        <dbReference type="EC" id="5.1.1.3"/>
    </reaction>
</comment>
<evidence type="ECO:0000313" key="9">
    <source>
        <dbReference type="Proteomes" id="UP000070442"/>
    </source>
</evidence>
<dbReference type="UniPathway" id="UPA00219"/>
<feature type="binding site" evidence="7">
    <location>
        <begin position="27"/>
        <end position="28"/>
    </location>
    <ligand>
        <name>substrate</name>
    </ligand>
</feature>
<keyword evidence="4 7" id="KW-0573">Peptidoglycan synthesis</keyword>
<dbReference type="NCBIfam" id="TIGR00067">
    <property type="entry name" value="glut_race"/>
    <property type="match status" value="1"/>
</dbReference>
<protein>
    <recommendedName>
        <fullName evidence="2 7">Glutamate racemase</fullName>
        <ecNumber evidence="2 7">5.1.1.3</ecNumber>
    </recommendedName>
</protein>
<evidence type="ECO:0000313" key="8">
    <source>
        <dbReference type="EMBL" id="KXB65643.1"/>
    </source>
</evidence>
<dbReference type="PATRIC" id="fig|755172.3.peg.1332"/>
<feature type="active site" description="Proton donor/acceptor" evidence="7">
    <location>
        <position position="90"/>
    </location>
</feature>
<evidence type="ECO:0000256" key="1">
    <source>
        <dbReference type="ARBA" id="ARBA00001602"/>
    </source>
</evidence>
<evidence type="ECO:0000256" key="4">
    <source>
        <dbReference type="ARBA" id="ARBA00022984"/>
    </source>
</evidence>
<dbReference type="HAMAP" id="MF_00258">
    <property type="entry name" value="Glu_racemase"/>
    <property type="match status" value="1"/>
</dbReference>
<gene>
    <name evidence="7" type="primary">murI</name>
    <name evidence="8" type="ORF">HMPREF1863_01372</name>
</gene>
<feature type="active site" description="Proton donor/acceptor" evidence="7">
    <location>
        <position position="201"/>
    </location>
</feature>
<dbReference type="EC" id="5.1.1.3" evidence="2 7"/>
<keyword evidence="5 7" id="KW-0413">Isomerase</keyword>
<evidence type="ECO:0000256" key="2">
    <source>
        <dbReference type="ARBA" id="ARBA00013090"/>
    </source>
</evidence>
<dbReference type="SUPFAM" id="SSF53681">
    <property type="entry name" value="Aspartate/glutamate racemase"/>
    <property type="match status" value="2"/>
</dbReference>
<comment type="function">
    <text evidence="7">Provides the (R)-glutamate required for cell wall biosynthesis.</text>
</comment>
<dbReference type="PANTHER" id="PTHR21198:SF3">
    <property type="entry name" value="GLUTAMATE RACEMASE"/>
    <property type="match status" value="1"/>
</dbReference>
<dbReference type="STRING" id="755172.HMPREF1863_01372"/>
<comment type="caution">
    <text evidence="8">The sequence shown here is derived from an EMBL/GenBank/DDBJ whole genome shotgun (WGS) entry which is preliminary data.</text>
</comment>
<dbReference type="GO" id="GO:0008360">
    <property type="term" value="P:regulation of cell shape"/>
    <property type="evidence" value="ECO:0007669"/>
    <property type="project" value="UniProtKB-KW"/>
</dbReference>
<keyword evidence="9" id="KW-1185">Reference proteome</keyword>
<evidence type="ECO:0000256" key="3">
    <source>
        <dbReference type="ARBA" id="ARBA00022960"/>
    </source>
</evidence>
<dbReference type="GO" id="GO:0009252">
    <property type="term" value="P:peptidoglycan biosynthetic process"/>
    <property type="evidence" value="ECO:0007669"/>
    <property type="project" value="UniProtKB-UniRule"/>
</dbReference>
<dbReference type="Gene3D" id="3.40.50.1860">
    <property type="match status" value="2"/>
</dbReference>
<dbReference type="InterPro" id="IPR004391">
    <property type="entry name" value="Glu_race"/>
</dbReference>
<dbReference type="Pfam" id="PF01177">
    <property type="entry name" value="Asp_Glu_race"/>
    <property type="match status" value="1"/>
</dbReference>
<dbReference type="EMBL" id="LSDG01000040">
    <property type="protein sequence ID" value="KXB65643.1"/>
    <property type="molecule type" value="Genomic_DNA"/>
</dbReference>
<dbReference type="GO" id="GO:0008881">
    <property type="term" value="F:glutamate racemase activity"/>
    <property type="evidence" value="ECO:0007669"/>
    <property type="project" value="UniProtKB-UniRule"/>
</dbReference>
<keyword evidence="6 7" id="KW-0961">Cell wall biogenesis/degradation</keyword>
<dbReference type="Proteomes" id="UP000070442">
    <property type="component" value="Unassembled WGS sequence"/>
</dbReference>
<dbReference type="PANTHER" id="PTHR21198">
    <property type="entry name" value="GLUTAMATE RACEMASE"/>
    <property type="match status" value="1"/>
</dbReference>
<feature type="binding site" evidence="7">
    <location>
        <begin position="91"/>
        <end position="92"/>
    </location>
    <ligand>
        <name>substrate</name>
    </ligand>
</feature>
<keyword evidence="3 7" id="KW-0133">Cell shape</keyword>
<feature type="binding site" evidence="7">
    <location>
        <begin position="202"/>
        <end position="203"/>
    </location>
    <ligand>
        <name>substrate</name>
    </ligand>
</feature>
<comment type="similarity">
    <text evidence="7">Belongs to the aspartate/glutamate racemases family.</text>
</comment>
<accession>A0A134AD65</accession>
<evidence type="ECO:0000256" key="6">
    <source>
        <dbReference type="ARBA" id="ARBA00023316"/>
    </source>
</evidence>
<reference evidence="9" key="1">
    <citation type="submission" date="2016-01" db="EMBL/GenBank/DDBJ databases">
        <authorList>
            <person name="Mitreva M."/>
            <person name="Pepin K.H."/>
            <person name="Mihindukulasuriya K.A."/>
            <person name="Fulton R."/>
            <person name="Fronick C."/>
            <person name="O'Laughlin M."/>
            <person name="Miner T."/>
            <person name="Herter B."/>
            <person name="Rosa B.A."/>
            <person name="Cordes M."/>
            <person name="Tomlinson C."/>
            <person name="Wollam A."/>
            <person name="Palsikar V.B."/>
            <person name="Mardis E.R."/>
            <person name="Wilson R.K."/>
        </authorList>
    </citation>
    <scope>NUCLEOTIDE SEQUENCE [LARGE SCALE GENOMIC DNA]</scope>
    <source>
        <strain evidence="9">DNF00729</strain>
    </source>
</reference>
<organism evidence="8 9">
    <name type="scientific">Aedoeadaptatus coxii</name>
    <dbReference type="NCBI Taxonomy" id="755172"/>
    <lineage>
        <taxon>Bacteria</taxon>
        <taxon>Bacillati</taxon>
        <taxon>Bacillota</taxon>
        <taxon>Tissierellia</taxon>
        <taxon>Tissierellales</taxon>
        <taxon>Peptoniphilaceae</taxon>
        <taxon>Aedoeadaptatus</taxon>
    </lineage>
</organism>
<evidence type="ECO:0000256" key="5">
    <source>
        <dbReference type="ARBA" id="ARBA00023235"/>
    </source>
</evidence>
<comment type="pathway">
    <text evidence="7">Cell wall biogenesis; peptidoglycan biosynthesis.</text>
</comment>
<sequence>MCQPGNFNFDIIKRKGSVSMESIVVFDSGLGGITALIEAIHAMPHEHFIYYGDTLHVPYGPKDPDTIKSYLDHMMEFVAPYHPKAVLLACNTATVTAADYLRHRYRLPIIGMEPAVKPAIERDGENKRILVLSTEGTSRSQRLHSLVERFDNDHLVDILPLPNLVDFAERLEFDTDDVRADLEAILSSFDLDDYGAVVLGCTHFIWYRDLFLDLLPKGVEVLDGNAATIRQLMRKLNGNICREGAGSLAIHLTGKRREDVMAFLKKTLPMDFSEIPKGHYE</sequence>
<dbReference type="AlphaFoldDB" id="A0A134AD65"/>
<evidence type="ECO:0000256" key="7">
    <source>
        <dbReference type="HAMAP-Rule" id="MF_00258"/>
    </source>
</evidence>
<dbReference type="InterPro" id="IPR001920">
    <property type="entry name" value="Asp/Glu_race"/>
</dbReference>
<proteinExistence type="inferred from homology"/>
<dbReference type="InterPro" id="IPR015942">
    <property type="entry name" value="Asp/Glu/hydantoin_racemase"/>
</dbReference>